<dbReference type="Proteomes" id="UP000245697">
    <property type="component" value="Unassembled WGS sequence"/>
</dbReference>
<dbReference type="SUPFAM" id="SSF49879">
    <property type="entry name" value="SMAD/FHA domain"/>
    <property type="match status" value="1"/>
</dbReference>
<evidence type="ECO:0008006" key="3">
    <source>
        <dbReference type="Google" id="ProtNLM"/>
    </source>
</evidence>
<proteinExistence type="predicted"/>
<comment type="caution">
    <text evidence="1">The sequence shown here is derived from an EMBL/GenBank/DDBJ whole genome shotgun (WGS) entry which is preliminary data.</text>
</comment>
<gene>
    <name evidence="1" type="ORF">BC793_107289</name>
</gene>
<name>A0A316FGX5_9ACTN</name>
<protein>
    <recommendedName>
        <fullName evidence="3">FHA domain-containing protein</fullName>
    </recommendedName>
</protein>
<organism evidence="1 2">
    <name type="scientific">Actinoplanes xinjiangensis</name>
    <dbReference type="NCBI Taxonomy" id="512350"/>
    <lineage>
        <taxon>Bacteria</taxon>
        <taxon>Bacillati</taxon>
        <taxon>Actinomycetota</taxon>
        <taxon>Actinomycetes</taxon>
        <taxon>Micromonosporales</taxon>
        <taxon>Micromonosporaceae</taxon>
        <taxon>Actinoplanes</taxon>
    </lineage>
</organism>
<dbReference type="InterPro" id="IPR008984">
    <property type="entry name" value="SMAD_FHA_dom_sf"/>
</dbReference>
<keyword evidence="2" id="KW-1185">Reference proteome</keyword>
<reference evidence="1 2" key="1">
    <citation type="submission" date="2018-05" db="EMBL/GenBank/DDBJ databases">
        <title>Genomic Encyclopedia of Archaeal and Bacterial Type Strains, Phase II (KMG-II): from individual species to whole genera.</title>
        <authorList>
            <person name="Goeker M."/>
        </authorList>
    </citation>
    <scope>NUCLEOTIDE SEQUENCE [LARGE SCALE GENOMIC DNA]</scope>
    <source>
        <strain evidence="1 2">DSM 45184</strain>
    </source>
</reference>
<dbReference type="EMBL" id="QGGR01000007">
    <property type="protein sequence ID" value="PWK47679.1"/>
    <property type="molecule type" value="Genomic_DNA"/>
</dbReference>
<dbReference type="AlphaFoldDB" id="A0A316FGX5"/>
<sequence length="382" mass="43004">MNGVQDVVDRPVEPPVRGRVVIDASNVCRMEDLPVAGRGGGRPAASRLRRVVAEWRRQHGRAADLTLVADRSLRHRFDDCGASGEWADLNSEFDVIVESYADPWILDLAAAERRHVLSGDLFRGHRRSARWIEDNPERFLRPLLRGEAMRFVPSGVKPEADHVKTYHEEVDYLRGFGFSSDRHDHRLEWFKFRWRCREPRCWTARNPDRERQMVPVPGRDGRPRCRECGGPLEGGRPRGAWTEMKVTDLDRTVVWHRFLVESGDPVVVGRGLTADGLSLDLLADVAGDPELLRAVSRQHVLLSLDDSGELTATDLGWKQRTVVHDSSRQSVTLAPDESRIVRDKGWIVLAGAVCLVRSARRYVPTAQGGLGPSADGRITRNT</sequence>
<accession>A0A316FGX5</accession>
<evidence type="ECO:0000313" key="2">
    <source>
        <dbReference type="Proteomes" id="UP000245697"/>
    </source>
</evidence>
<evidence type="ECO:0000313" key="1">
    <source>
        <dbReference type="EMBL" id="PWK47679.1"/>
    </source>
</evidence>
<dbReference type="Gene3D" id="2.60.200.20">
    <property type="match status" value="1"/>
</dbReference>